<dbReference type="InterPro" id="IPR029787">
    <property type="entry name" value="Nucleotide_cyclase"/>
</dbReference>
<protein>
    <submittedName>
        <fullName evidence="3">Adenylate/guanylate cyclase domain-containing protein</fullName>
    </submittedName>
</protein>
<name>A0ABV7VB45_9PROT</name>
<evidence type="ECO:0000256" key="1">
    <source>
        <dbReference type="SAM" id="Phobius"/>
    </source>
</evidence>
<dbReference type="InterPro" id="IPR001054">
    <property type="entry name" value="A/G_cyclase"/>
</dbReference>
<dbReference type="Pfam" id="PF00211">
    <property type="entry name" value="Guanylate_cyc"/>
    <property type="match status" value="1"/>
</dbReference>
<keyword evidence="1" id="KW-0812">Transmembrane</keyword>
<keyword evidence="4" id="KW-1185">Reference proteome</keyword>
<feature type="transmembrane region" description="Helical" evidence="1">
    <location>
        <begin position="216"/>
        <end position="233"/>
    </location>
</feature>
<evidence type="ECO:0000259" key="2">
    <source>
        <dbReference type="PROSITE" id="PS50125"/>
    </source>
</evidence>
<dbReference type="PANTHER" id="PTHR43081:SF19">
    <property type="entry name" value="PH-SENSITIVE ADENYLATE CYCLASE RV1264"/>
    <property type="match status" value="1"/>
</dbReference>
<reference evidence="4" key="1">
    <citation type="journal article" date="2019" name="Int. J. Syst. Evol. Microbiol.">
        <title>The Global Catalogue of Microorganisms (GCM) 10K type strain sequencing project: providing services to taxonomists for standard genome sequencing and annotation.</title>
        <authorList>
            <consortium name="The Broad Institute Genomics Platform"/>
            <consortium name="The Broad Institute Genome Sequencing Center for Infectious Disease"/>
            <person name="Wu L."/>
            <person name="Ma J."/>
        </authorList>
    </citation>
    <scope>NUCLEOTIDE SEQUENCE [LARGE SCALE GENOMIC DNA]</scope>
    <source>
        <strain evidence="4">KCTC 42182</strain>
    </source>
</reference>
<dbReference type="EMBL" id="JBHRYJ010000001">
    <property type="protein sequence ID" value="MFC3674067.1"/>
    <property type="molecule type" value="Genomic_DNA"/>
</dbReference>
<gene>
    <name evidence="3" type="ORF">ACFOOQ_00840</name>
</gene>
<dbReference type="SMART" id="SM00044">
    <property type="entry name" value="CYCc"/>
    <property type="match status" value="1"/>
</dbReference>
<dbReference type="Proteomes" id="UP001595711">
    <property type="component" value="Unassembled WGS sequence"/>
</dbReference>
<keyword evidence="1" id="KW-1133">Transmembrane helix</keyword>
<dbReference type="Pfam" id="PF13239">
    <property type="entry name" value="2TM"/>
    <property type="match status" value="1"/>
</dbReference>
<dbReference type="SUPFAM" id="SSF55073">
    <property type="entry name" value="Nucleotide cyclase"/>
    <property type="match status" value="1"/>
</dbReference>
<sequence>MTDAAAPNLRRKLTTIFCADVQGYSTLVEADEVGTVNRLKQYRAVMTAEIERHHGRVINTWGDGLLAEFGSPVEAMFGAVETQRRVATLNAGTTDAPPMQFRIGINLGDVMIDGDDIYGEGVNIAARLESLADPGGICISGTVFEQVRKKLDIGFSFMGPREIKNIAEPVPAYRVLLDGAEAAPRPAEATPAPGAAPVPTEKPKDIAARLHAWRRLVWRFGVILVFLVIINLVTSPSHIWFFWPMLGMGLVLALRYPSEAFPEGLRRSRRSGD</sequence>
<evidence type="ECO:0000313" key="4">
    <source>
        <dbReference type="Proteomes" id="UP001595711"/>
    </source>
</evidence>
<dbReference type="Gene3D" id="3.30.70.1230">
    <property type="entry name" value="Nucleotide cyclase"/>
    <property type="match status" value="1"/>
</dbReference>
<dbReference type="CDD" id="cd07302">
    <property type="entry name" value="CHD"/>
    <property type="match status" value="1"/>
</dbReference>
<proteinExistence type="predicted"/>
<dbReference type="RefSeq" id="WP_379720337.1">
    <property type="nucleotide sequence ID" value="NZ_JBHRYJ010000001.1"/>
</dbReference>
<dbReference type="PROSITE" id="PS50125">
    <property type="entry name" value="GUANYLATE_CYCLASE_2"/>
    <property type="match status" value="1"/>
</dbReference>
<accession>A0ABV7VB45</accession>
<comment type="caution">
    <text evidence="3">The sequence shown here is derived from an EMBL/GenBank/DDBJ whole genome shotgun (WGS) entry which is preliminary data.</text>
</comment>
<organism evidence="3 4">
    <name type="scientific">Ferrovibrio xuzhouensis</name>
    <dbReference type="NCBI Taxonomy" id="1576914"/>
    <lineage>
        <taxon>Bacteria</taxon>
        <taxon>Pseudomonadati</taxon>
        <taxon>Pseudomonadota</taxon>
        <taxon>Alphaproteobacteria</taxon>
        <taxon>Rhodospirillales</taxon>
        <taxon>Rhodospirillaceae</taxon>
        <taxon>Ferrovibrio</taxon>
    </lineage>
</organism>
<dbReference type="InterPro" id="IPR050697">
    <property type="entry name" value="Adenylyl/Guanylyl_Cyclase_3/4"/>
</dbReference>
<evidence type="ECO:0000313" key="3">
    <source>
        <dbReference type="EMBL" id="MFC3674067.1"/>
    </source>
</evidence>
<feature type="transmembrane region" description="Helical" evidence="1">
    <location>
        <begin position="239"/>
        <end position="257"/>
    </location>
</feature>
<dbReference type="InterPro" id="IPR025698">
    <property type="entry name" value="2TM_dom"/>
</dbReference>
<feature type="domain" description="Guanylate cyclase" evidence="2">
    <location>
        <begin position="15"/>
        <end position="129"/>
    </location>
</feature>
<keyword evidence="1" id="KW-0472">Membrane</keyword>
<dbReference type="PANTHER" id="PTHR43081">
    <property type="entry name" value="ADENYLATE CYCLASE, TERMINAL-DIFFERENTIATION SPECIFIC-RELATED"/>
    <property type="match status" value="1"/>
</dbReference>